<organism evidence="2 3">
    <name type="scientific">Stephania cephalantha</name>
    <dbReference type="NCBI Taxonomy" id="152367"/>
    <lineage>
        <taxon>Eukaryota</taxon>
        <taxon>Viridiplantae</taxon>
        <taxon>Streptophyta</taxon>
        <taxon>Embryophyta</taxon>
        <taxon>Tracheophyta</taxon>
        <taxon>Spermatophyta</taxon>
        <taxon>Magnoliopsida</taxon>
        <taxon>Ranunculales</taxon>
        <taxon>Menispermaceae</taxon>
        <taxon>Menispermoideae</taxon>
        <taxon>Cissampelideae</taxon>
        <taxon>Stephania</taxon>
    </lineage>
</organism>
<name>A0AAP0PAG8_9MAGN</name>
<feature type="signal peptide" evidence="1">
    <location>
        <begin position="1"/>
        <end position="19"/>
    </location>
</feature>
<proteinExistence type="predicted"/>
<dbReference type="Proteomes" id="UP001419268">
    <property type="component" value="Unassembled WGS sequence"/>
</dbReference>
<reference evidence="2 3" key="1">
    <citation type="submission" date="2024-01" db="EMBL/GenBank/DDBJ databases">
        <title>Genome assemblies of Stephania.</title>
        <authorList>
            <person name="Yang L."/>
        </authorList>
    </citation>
    <scope>NUCLEOTIDE SEQUENCE [LARGE SCALE GENOMIC DNA]</scope>
    <source>
        <strain evidence="2">JXDWG</strain>
        <tissue evidence="2">Leaf</tissue>
    </source>
</reference>
<dbReference type="EMBL" id="JBBNAG010000005">
    <property type="protein sequence ID" value="KAK9133601.1"/>
    <property type="molecule type" value="Genomic_DNA"/>
</dbReference>
<gene>
    <name evidence="2" type="ORF">Scep_013129</name>
</gene>
<protein>
    <submittedName>
        <fullName evidence="2">Uncharacterized protein</fullName>
    </submittedName>
</protein>
<comment type="caution">
    <text evidence="2">The sequence shown here is derived from an EMBL/GenBank/DDBJ whole genome shotgun (WGS) entry which is preliminary data.</text>
</comment>
<keyword evidence="3" id="KW-1185">Reference proteome</keyword>
<feature type="chain" id="PRO_5042962927" evidence="1">
    <location>
        <begin position="20"/>
        <end position="50"/>
    </location>
</feature>
<evidence type="ECO:0000313" key="2">
    <source>
        <dbReference type="EMBL" id="KAK9133601.1"/>
    </source>
</evidence>
<accession>A0AAP0PAG8</accession>
<evidence type="ECO:0000313" key="3">
    <source>
        <dbReference type="Proteomes" id="UP001419268"/>
    </source>
</evidence>
<dbReference type="AlphaFoldDB" id="A0AAP0PAG8"/>
<keyword evidence="1" id="KW-0732">Signal</keyword>
<sequence length="50" mass="5879">MASSRLMFFLWCFTRLTSATDAPKNRRLNHPKIVASCMRLGERNMRLRHG</sequence>
<evidence type="ECO:0000256" key="1">
    <source>
        <dbReference type="SAM" id="SignalP"/>
    </source>
</evidence>